<evidence type="ECO:0000313" key="10">
    <source>
        <dbReference type="Proteomes" id="UP001295794"/>
    </source>
</evidence>
<feature type="compositionally biased region" description="Basic and acidic residues" evidence="7">
    <location>
        <begin position="15"/>
        <end position="26"/>
    </location>
</feature>
<dbReference type="GO" id="GO:0048188">
    <property type="term" value="C:Set1C/COMPASS complex"/>
    <property type="evidence" value="ECO:0007669"/>
    <property type="project" value="InterPro"/>
</dbReference>
<dbReference type="InterPro" id="IPR013083">
    <property type="entry name" value="Znf_RING/FYVE/PHD"/>
</dbReference>
<accession>A0AAD2HQI4</accession>
<dbReference type="InterPro" id="IPR011011">
    <property type="entry name" value="Znf_FYVE_PHD"/>
</dbReference>
<evidence type="ECO:0000256" key="3">
    <source>
        <dbReference type="ARBA" id="ARBA00022771"/>
    </source>
</evidence>
<feature type="compositionally biased region" description="Basic residues" evidence="7">
    <location>
        <begin position="707"/>
        <end position="720"/>
    </location>
</feature>
<evidence type="ECO:0000256" key="5">
    <source>
        <dbReference type="ARBA" id="ARBA00023242"/>
    </source>
</evidence>
<dbReference type="Proteomes" id="UP001295794">
    <property type="component" value="Unassembled WGS sequence"/>
</dbReference>
<evidence type="ECO:0000256" key="7">
    <source>
        <dbReference type="SAM" id="MobiDB-lite"/>
    </source>
</evidence>
<feature type="domain" description="Zinc finger PHD-type" evidence="8">
    <location>
        <begin position="772"/>
        <end position="816"/>
    </location>
</feature>
<keyword evidence="3" id="KW-0863">Zinc-finger</keyword>
<feature type="compositionally biased region" description="Basic and acidic residues" evidence="7">
    <location>
        <begin position="188"/>
        <end position="200"/>
    </location>
</feature>
<feature type="region of interest" description="Disordered" evidence="7">
    <location>
        <begin position="1070"/>
        <end position="1110"/>
    </location>
</feature>
<feature type="region of interest" description="Disordered" evidence="7">
    <location>
        <begin position="1"/>
        <end position="365"/>
    </location>
</feature>
<feature type="compositionally biased region" description="Low complexity" evidence="7">
    <location>
        <begin position="721"/>
        <end position="741"/>
    </location>
</feature>
<sequence length="1110" mass="122292">MSRRIDISSLLCDDPPAKEPSHDPPRLSDPGPPIVAEPVKLAPHLIHSASRYERPPSAPVSRSPAEQPLDTLARAAALAEKQSQHRSREQHRESSYAPTLSSVDDHHRLRSLPPYSQMGPPPSQNHPPQHARMLLHSHSPPAHRSPTQTSQLPRHHEHILNPQTASQRPLWDRDREPSQNIDVTHPPVDLRDLRPGRKSDPGQMLRPVTTSPSPFQSPSHILHSHAEPPNKKRRYSDSPGPPAALALEPFQEPTMSLRRTGERSILNPVHDPGRVDPPPTSSHIRSPRPATPHDIAQHGLSHRHRVTDAGTERLGPYGPQDVGTHGPPVIPARRSPPGSLMGRAKAAARMTGPEEPAEVAAPDRREGYNTIIHLPERPPEDYIVEEKVIEERRLRKARSLASRMAAVDHSPVPGSSRHAEIHLSPPPGQSIESRAQGTGPPHRRPLPPQSPSLVRQSKEEDAHEWLLEHFADPTPPDMGSDAKTIVAKSKADGIFSPTASLPKPRPAPSHVVKSQSQSPIQGTSASPPKLAGPTTMPEAAVALEQEFTPLRRSDSVKSEPKEKKEEAMDVDSVVAELVGEGQSPGEPERTQSEPEQPVIQMEIDVEDELLSLIDDKPIRHAPKSVPKVPSAETAGSRHVSPMAVSPSPPSFVSPAPSGVLASSIVSERESMPPPVSFTHPKTTEGLERKSSNDMVATKSALKSKGAATKHRAKAVPKPKAAKASDASGSIAASASRSRSASVLPGGSVGPEGSVKPEDEDEDVLATDDDKLYCVCKTTYDEDKFMIACDEWYHTSCVEMPDLVVDLVDQFFCPVCIEKNPQLSLKTTYKPRCRYGLDHANPDSPNACHKPAQGAFSKYCSTECGVKNLHKRIETFTKNGGKKEALWESVKLAERREAVVIIHEEQEEDGKLTTVSRVKTSGGKKDRDVANLESVLEELVVLREGLRHKLDIVLWRERLLESAKERADQVEQCGWDQRILMDEDEWTEPGAAEYAQAILDTYDDKDSNSMQVDEAWWCAGNFRCDRHEGWQTIRALDIIKEKEKTEEALNRLTTKERELRKRIEDIVEPFNRSCTNPFSASPLKPSKLTNGNSKSKSAADNKKTKKRKNVP</sequence>
<keyword evidence="10" id="KW-1185">Reference proteome</keyword>
<gene>
    <name evidence="9" type="ORF">MYCIT1_LOCUS31041</name>
</gene>
<feature type="compositionally biased region" description="Basic and acidic residues" evidence="7">
    <location>
        <begin position="549"/>
        <end position="567"/>
    </location>
</feature>
<comment type="caution">
    <text evidence="9">The sequence shown here is derived from an EMBL/GenBank/DDBJ whole genome shotgun (WGS) entry which is preliminary data.</text>
</comment>
<comment type="subcellular location">
    <subcellularLocation>
        <location evidence="1">Nucleus</location>
    </subcellularLocation>
</comment>
<protein>
    <recommendedName>
        <fullName evidence="8">Zinc finger PHD-type domain-containing protein</fullName>
    </recommendedName>
</protein>
<keyword evidence="2" id="KW-0479">Metal-binding</keyword>
<dbReference type="Gene3D" id="3.30.40.10">
    <property type="entry name" value="Zinc/RING finger domain, C3HC4 (zinc finger)"/>
    <property type="match status" value="1"/>
</dbReference>
<dbReference type="InterPro" id="IPR037869">
    <property type="entry name" value="Spp1/CFP1"/>
</dbReference>
<dbReference type="SUPFAM" id="SSF57903">
    <property type="entry name" value="FYVE/PHD zinc finger"/>
    <property type="match status" value="1"/>
</dbReference>
<dbReference type="GO" id="GO:0008270">
    <property type="term" value="F:zinc ion binding"/>
    <property type="evidence" value="ECO:0007669"/>
    <property type="project" value="UniProtKB-KW"/>
</dbReference>
<evidence type="ECO:0000313" key="9">
    <source>
        <dbReference type="EMBL" id="CAK5280544.1"/>
    </source>
</evidence>
<dbReference type="AlphaFoldDB" id="A0AAD2HQI4"/>
<feature type="compositionally biased region" description="Basic and acidic residues" evidence="7">
    <location>
        <begin position="82"/>
        <end position="94"/>
    </location>
</feature>
<feature type="compositionally biased region" description="Polar residues" evidence="7">
    <location>
        <begin position="208"/>
        <end position="219"/>
    </location>
</feature>
<proteinExistence type="predicted"/>
<keyword evidence="6" id="KW-0175">Coiled coil</keyword>
<dbReference type="EMBL" id="CAVNYO010000440">
    <property type="protein sequence ID" value="CAK5280544.1"/>
    <property type="molecule type" value="Genomic_DNA"/>
</dbReference>
<name>A0AAD2HQI4_9AGAR</name>
<dbReference type="SMART" id="SM00249">
    <property type="entry name" value="PHD"/>
    <property type="match status" value="1"/>
</dbReference>
<reference evidence="9" key="1">
    <citation type="submission" date="2023-11" db="EMBL/GenBank/DDBJ databases">
        <authorList>
            <person name="De Vega J J."/>
            <person name="De Vega J J."/>
        </authorList>
    </citation>
    <scope>NUCLEOTIDE SEQUENCE</scope>
</reference>
<feature type="compositionally biased region" description="Basic and acidic residues" evidence="7">
    <location>
        <begin position="681"/>
        <end position="691"/>
    </location>
</feature>
<feature type="compositionally biased region" description="Polar residues" evidence="7">
    <location>
        <begin position="512"/>
        <end position="526"/>
    </location>
</feature>
<evidence type="ECO:0000256" key="6">
    <source>
        <dbReference type="SAM" id="Coils"/>
    </source>
</evidence>
<evidence type="ECO:0000256" key="4">
    <source>
        <dbReference type="ARBA" id="ARBA00022833"/>
    </source>
</evidence>
<dbReference type="PANTHER" id="PTHR46174">
    <property type="entry name" value="CXXC-TYPE ZINC FINGER PROTEIN 1"/>
    <property type="match status" value="1"/>
</dbReference>
<feature type="compositionally biased region" description="Basic and acidic residues" evidence="7">
    <location>
        <begin position="456"/>
        <end position="471"/>
    </location>
</feature>
<feature type="region of interest" description="Disordered" evidence="7">
    <location>
        <begin position="403"/>
        <end position="761"/>
    </location>
</feature>
<dbReference type="InterPro" id="IPR001965">
    <property type="entry name" value="Znf_PHD"/>
</dbReference>
<evidence type="ECO:0000256" key="1">
    <source>
        <dbReference type="ARBA" id="ARBA00004123"/>
    </source>
</evidence>
<keyword evidence="5" id="KW-0539">Nucleus</keyword>
<feature type="coiled-coil region" evidence="6">
    <location>
        <begin position="1034"/>
        <end position="1061"/>
    </location>
</feature>
<dbReference type="PANTHER" id="PTHR46174:SF1">
    <property type="entry name" value="CXXC-TYPE ZINC FINGER PROTEIN 1"/>
    <property type="match status" value="1"/>
</dbReference>
<evidence type="ECO:0000256" key="2">
    <source>
        <dbReference type="ARBA" id="ARBA00022723"/>
    </source>
</evidence>
<keyword evidence="4" id="KW-0862">Zinc</keyword>
<dbReference type="GO" id="GO:0045893">
    <property type="term" value="P:positive regulation of DNA-templated transcription"/>
    <property type="evidence" value="ECO:0007669"/>
    <property type="project" value="TreeGrafter"/>
</dbReference>
<organism evidence="9 10">
    <name type="scientific">Mycena citricolor</name>
    <dbReference type="NCBI Taxonomy" id="2018698"/>
    <lineage>
        <taxon>Eukaryota</taxon>
        <taxon>Fungi</taxon>
        <taxon>Dikarya</taxon>
        <taxon>Basidiomycota</taxon>
        <taxon>Agaricomycotina</taxon>
        <taxon>Agaricomycetes</taxon>
        <taxon>Agaricomycetidae</taxon>
        <taxon>Agaricales</taxon>
        <taxon>Marasmiineae</taxon>
        <taxon>Mycenaceae</taxon>
        <taxon>Mycena</taxon>
    </lineage>
</organism>
<evidence type="ECO:0000259" key="8">
    <source>
        <dbReference type="SMART" id="SM00249"/>
    </source>
</evidence>